<keyword evidence="2" id="KW-1185">Reference proteome</keyword>
<reference evidence="1 2" key="1">
    <citation type="submission" date="2023-02" db="EMBL/GenBank/DDBJ databases">
        <title>LHISI_Scaffold_Assembly.</title>
        <authorList>
            <person name="Stuart O.P."/>
            <person name="Cleave R."/>
            <person name="Magrath M.J.L."/>
            <person name="Mikheyev A.S."/>
        </authorList>
    </citation>
    <scope>NUCLEOTIDE SEQUENCE [LARGE SCALE GENOMIC DNA]</scope>
    <source>
        <strain evidence="1">Daus_M_001</strain>
        <tissue evidence="1">Leg muscle</tissue>
    </source>
</reference>
<name>A0ABQ9HK56_9NEOP</name>
<organism evidence="1 2">
    <name type="scientific">Dryococelus australis</name>
    <dbReference type="NCBI Taxonomy" id="614101"/>
    <lineage>
        <taxon>Eukaryota</taxon>
        <taxon>Metazoa</taxon>
        <taxon>Ecdysozoa</taxon>
        <taxon>Arthropoda</taxon>
        <taxon>Hexapoda</taxon>
        <taxon>Insecta</taxon>
        <taxon>Pterygota</taxon>
        <taxon>Neoptera</taxon>
        <taxon>Polyneoptera</taxon>
        <taxon>Phasmatodea</taxon>
        <taxon>Verophasmatodea</taxon>
        <taxon>Anareolatae</taxon>
        <taxon>Phasmatidae</taxon>
        <taxon>Eurycanthinae</taxon>
        <taxon>Dryococelus</taxon>
    </lineage>
</organism>
<accession>A0ABQ9HK56</accession>
<gene>
    <name evidence="1" type="ORF">PR048_016560</name>
</gene>
<evidence type="ECO:0000313" key="2">
    <source>
        <dbReference type="Proteomes" id="UP001159363"/>
    </source>
</evidence>
<dbReference type="Proteomes" id="UP001159363">
    <property type="component" value="Chromosome 4"/>
</dbReference>
<dbReference type="PANTHER" id="PTHR10773:SF19">
    <property type="match status" value="1"/>
</dbReference>
<evidence type="ECO:0000313" key="1">
    <source>
        <dbReference type="EMBL" id="KAJ8884702.1"/>
    </source>
</evidence>
<protein>
    <submittedName>
        <fullName evidence="1">Uncharacterized protein</fullName>
    </submittedName>
</protein>
<proteinExistence type="predicted"/>
<dbReference type="EMBL" id="JARBHB010000005">
    <property type="protein sequence ID" value="KAJ8884702.1"/>
    <property type="molecule type" value="Genomic_DNA"/>
</dbReference>
<comment type="caution">
    <text evidence="1">The sequence shown here is derived from an EMBL/GenBank/DDBJ whole genome shotgun (WGS) entry which is preliminary data.</text>
</comment>
<sequence length="144" mass="16918">MFPPHLKDRKCKSFFGNMYSLSRGKINEIIQNKCASASSIRPNTGSGMNEPYNKTDTEKKKALTHIKSFLAYESHYSRNGTQKTYLRRGLSENKMYDLYCEKEQHRLMCESVYRVKDNDKQKSKIESEHKVIVYNMQHQILKPT</sequence>
<dbReference type="PANTHER" id="PTHR10773">
    <property type="entry name" value="DNA-DIRECTED RNA POLYMERASES I, II, AND III SUBUNIT RPABC2"/>
    <property type="match status" value="1"/>
</dbReference>